<name>A0A0F9QTZ3_9ZZZZ</name>
<dbReference type="AlphaFoldDB" id="A0A0F9QTZ3"/>
<gene>
    <name evidence="1" type="ORF">LCGC14_0732760</name>
</gene>
<protein>
    <submittedName>
        <fullName evidence="1">Uncharacterized protein</fullName>
    </submittedName>
</protein>
<reference evidence="1" key="1">
    <citation type="journal article" date="2015" name="Nature">
        <title>Complex archaea that bridge the gap between prokaryotes and eukaryotes.</title>
        <authorList>
            <person name="Spang A."/>
            <person name="Saw J.H."/>
            <person name="Jorgensen S.L."/>
            <person name="Zaremba-Niedzwiedzka K."/>
            <person name="Martijn J."/>
            <person name="Lind A.E."/>
            <person name="van Eijk R."/>
            <person name="Schleper C."/>
            <person name="Guy L."/>
            <person name="Ettema T.J."/>
        </authorList>
    </citation>
    <scope>NUCLEOTIDE SEQUENCE</scope>
</reference>
<comment type="caution">
    <text evidence="1">The sequence shown here is derived from an EMBL/GenBank/DDBJ whole genome shotgun (WGS) entry which is preliminary data.</text>
</comment>
<accession>A0A0F9QTZ3</accession>
<evidence type="ECO:0000313" key="1">
    <source>
        <dbReference type="EMBL" id="KKN40487.1"/>
    </source>
</evidence>
<proteinExistence type="predicted"/>
<sequence>MVEQLGPQTAVVSSKELGTNCWLPKRFVQNGSRCDRIYVCPYPERKTCLAVQAEIDHLLNEKNRLIMVSMAIDNRIQELSEMLEI</sequence>
<organism evidence="1">
    <name type="scientific">marine sediment metagenome</name>
    <dbReference type="NCBI Taxonomy" id="412755"/>
    <lineage>
        <taxon>unclassified sequences</taxon>
        <taxon>metagenomes</taxon>
        <taxon>ecological metagenomes</taxon>
    </lineage>
</organism>
<dbReference type="EMBL" id="LAZR01001702">
    <property type="protein sequence ID" value="KKN40487.1"/>
    <property type="molecule type" value="Genomic_DNA"/>
</dbReference>